<keyword evidence="3" id="KW-1185">Reference proteome</keyword>
<name>A0A8H4B3G2_GIGMA</name>
<dbReference type="OrthoDB" id="2482302at2759"/>
<evidence type="ECO:0000313" key="3">
    <source>
        <dbReference type="Proteomes" id="UP000439903"/>
    </source>
</evidence>
<accession>A0A8H4B3G2</accession>
<gene>
    <name evidence="2" type="ORF">F8M41_014619</name>
</gene>
<dbReference type="EMBL" id="WTPW01000031">
    <property type="protein sequence ID" value="KAF0556889.1"/>
    <property type="molecule type" value="Genomic_DNA"/>
</dbReference>
<dbReference type="AlphaFoldDB" id="A0A8H4B3G2"/>
<organism evidence="2 3">
    <name type="scientific">Gigaspora margarita</name>
    <dbReference type="NCBI Taxonomy" id="4874"/>
    <lineage>
        <taxon>Eukaryota</taxon>
        <taxon>Fungi</taxon>
        <taxon>Fungi incertae sedis</taxon>
        <taxon>Mucoromycota</taxon>
        <taxon>Glomeromycotina</taxon>
        <taxon>Glomeromycetes</taxon>
        <taxon>Diversisporales</taxon>
        <taxon>Gigasporaceae</taxon>
        <taxon>Gigaspora</taxon>
    </lineage>
</organism>
<feature type="region of interest" description="Disordered" evidence="1">
    <location>
        <begin position="1"/>
        <end position="27"/>
    </location>
</feature>
<dbReference type="Proteomes" id="UP000439903">
    <property type="component" value="Unassembled WGS sequence"/>
</dbReference>
<evidence type="ECO:0000256" key="1">
    <source>
        <dbReference type="SAM" id="MobiDB-lite"/>
    </source>
</evidence>
<evidence type="ECO:0000313" key="2">
    <source>
        <dbReference type="EMBL" id="KAF0556889.1"/>
    </source>
</evidence>
<reference evidence="2 3" key="1">
    <citation type="journal article" date="2019" name="Environ. Microbiol.">
        <title>At the nexus of three kingdoms: the genome of the mycorrhizal fungus Gigaspora margarita provides insights into plant, endobacterial and fungal interactions.</title>
        <authorList>
            <person name="Venice F."/>
            <person name="Ghignone S."/>
            <person name="Salvioli di Fossalunga A."/>
            <person name="Amselem J."/>
            <person name="Novero M."/>
            <person name="Xianan X."/>
            <person name="Sedzielewska Toro K."/>
            <person name="Morin E."/>
            <person name="Lipzen A."/>
            <person name="Grigoriev I.V."/>
            <person name="Henrissat B."/>
            <person name="Martin F.M."/>
            <person name="Bonfante P."/>
        </authorList>
    </citation>
    <scope>NUCLEOTIDE SEQUENCE [LARGE SCALE GENOMIC DNA]</scope>
    <source>
        <strain evidence="2 3">BEG34</strain>
    </source>
</reference>
<proteinExistence type="predicted"/>
<comment type="caution">
    <text evidence="2">The sequence shown here is derived from an EMBL/GenBank/DDBJ whole genome shotgun (WGS) entry which is preliminary data.</text>
</comment>
<protein>
    <submittedName>
        <fullName evidence="2">Uncharacterized protein</fullName>
    </submittedName>
</protein>
<sequence length="146" mass="17193">MSKRTSSGEIKANSQVDSSDLQEESSTPQIKELTVQELIVLKNWDLANYIADKAYVQLIDKLEERHEFMNYLKELYELQVTEYEKIEREVLPKNRSNKKLYTDAQVWRKDVLTKSKNAAKFQASHLATKILSLELEIDRQEQEREE</sequence>